<dbReference type="RefSeq" id="WP_067910888.1">
    <property type="nucleotide sequence ID" value="NZ_KQ954245.1"/>
</dbReference>
<keyword evidence="3 8" id="KW-1134">Transmembrane beta strand</keyword>
<gene>
    <name evidence="14" type="ORF">AQZ52_11880</name>
</gene>
<dbReference type="EMBL" id="LLZS01000007">
    <property type="protein sequence ID" value="KUR71345.1"/>
    <property type="molecule type" value="Genomic_DNA"/>
</dbReference>
<dbReference type="OrthoDB" id="7051241at2"/>
<feature type="chain" id="PRO_5007174847" description="TonB-dependent receptor" evidence="11">
    <location>
        <begin position="31"/>
        <end position="1027"/>
    </location>
</feature>
<comment type="similarity">
    <text evidence="8 9">Belongs to the TonB-dependent receptor family.</text>
</comment>
<evidence type="ECO:0000256" key="3">
    <source>
        <dbReference type="ARBA" id="ARBA00022452"/>
    </source>
</evidence>
<reference evidence="14 15" key="1">
    <citation type="submission" date="2015-10" db="EMBL/GenBank/DDBJ databases">
        <title>Draft genome sequence of Novosphingobium fuchskuhlense DSM 25065 isolated from a surface water sample of the southwest basin of Lake Grosse Fuchskuhle.</title>
        <authorList>
            <person name="Ruckert C."/>
            <person name="Winkler A."/>
            <person name="Glaeser J."/>
            <person name="Grossart H.-P."/>
            <person name="Kalinowski J."/>
            <person name="Glaeser S."/>
        </authorList>
    </citation>
    <scope>NUCLEOTIDE SEQUENCE [LARGE SCALE GENOMIC DNA]</scope>
    <source>
        <strain evidence="14 15">FNE08-7</strain>
    </source>
</reference>
<keyword evidence="6 8" id="KW-0472">Membrane</keyword>
<accession>A0A124JUK7</accession>
<evidence type="ECO:0000256" key="2">
    <source>
        <dbReference type="ARBA" id="ARBA00022448"/>
    </source>
</evidence>
<feature type="domain" description="TonB-dependent receptor plug" evidence="13">
    <location>
        <begin position="62"/>
        <end position="187"/>
    </location>
</feature>
<organism evidence="14 15">
    <name type="scientific">Novosphingobium fuchskuhlense</name>
    <dbReference type="NCBI Taxonomy" id="1117702"/>
    <lineage>
        <taxon>Bacteria</taxon>
        <taxon>Pseudomonadati</taxon>
        <taxon>Pseudomonadota</taxon>
        <taxon>Alphaproteobacteria</taxon>
        <taxon>Sphingomonadales</taxon>
        <taxon>Sphingomonadaceae</taxon>
        <taxon>Novosphingobium</taxon>
    </lineage>
</organism>
<dbReference type="InterPro" id="IPR000531">
    <property type="entry name" value="Beta-barrel_TonB"/>
</dbReference>
<feature type="region of interest" description="Disordered" evidence="10">
    <location>
        <begin position="758"/>
        <end position="778"/>
    </location>
</feature>
<protein>
    <recommendedName>
        <fullName evidence="16">TonB-dependent receptor</fullName>
    </recommendedName>
</protein>
<evidence type="ECO:0000256" key="9">
    <source>
        <dbReference type="RuleBase" id="RU003357"/>
    </source>
</evidence>
<dbReference type="Pfam" id="PF00593">
    <property type="entry name" value="TonB_dep_Rec_b-barrel"/>
    <property type="match status" value="1"/>
</dbReference>
<evidence type="ECO:0000256" key="11">
    <source>
        <dbReference type="SAM" id="SignalP"/>
    </source>
</evidence>
<evidence type="ECO:0000259" key="12">
    <source>
        <dbReference type="Pfam" id="PF00593"/>
    </source>
</evidence>
<dbReference type="InterPro" id="IPR039426">
    <property type="entry name" value="TonB-dep_rcpt-like"/>
</dbReference>
<feature type="domain" description="TonB-dependent receptor-like beta-barrel" evidence="12">
    <location>
        <begin position="571"/>
        <end position="992"/>
    </location>
</feature>
<sequence length="1027" mass="110981">MLLHRSQRTALYLATSALAFIAVVPGISHAQKAQQPDAAAATSAENGGDIVVTGTRISRPEIELPNPVTAISAKLIERSGKTDVTTLLINSPALVGSVTNSSNAGSNSQNSNDSAAGAGNVGISVLNLRNLGSQRTLVLVDGRRHVNAYSGQNSVDVNTIPVDLIEGVDILTGGVSAIYGADGVTGVVNFRLKRNFEGLTARIQSGISSRGDNANQFISVTAGHNFAEDRGNFALAYEYNKSDRLNQKDRDYLGDPRKNLQLLRNLDNPTQPGGGNNLDLPYDKIYSNVSWSDSAPNGAVDIGVFNPDTGATEFQYVPNFDGDGRPYDRGTLLPGTGGRAVNSRSNTPTAGYFGDIEPQIERHNVNALFSYEFSPAAKFFAEGKYVRINAFTLVQPSFDFYTFLTPDNYYLNKRFGAAAPIGALVNRDNFDMGVNTQRAKRETYRGVLGLRGTLSEGEHSGNLNYEVSYVYGRSSSVVTSGNTRLTDRYYAAVDAVLDPATGQPTCRINLPGETVIDPNNYAGVATITGTPVSGQPLSFKPGECHPLNLLGYGQSSEAGRKFVFVDDVTRAYSEQHVVSGSISGDLGFLFSLPGGPVKFALGAEYRKEKTRSTPSAYAQGGFFDGGNQTAPSGGQFDVKEVYGELSVPLLQHVPFAEDLSFGGAVRYSNYSTIGSTTTWKVDGAYSPVRDITFRGTISSAVRAPNITELFSPLQGVQTFLSDPCDPTNLPEGTQYRAANCVAALTAVGLTPAQIAAFSPATDPKQSTSQPGLSGGNPNLQAETARSWTAGIVLRPSFLRGFSFTADWYNIKLKNAINTPDVNEVFKLCVDQPTLQNVFCNSFTRSSKTGFINSYTTQTLNVAAFTTSGLEVSAAYRLNMAPALGRLDFRLSGGYLNDLTFLATVGGTPEQQRNRTYRPKYSGNAQVTWLHGPLTVNYGLSWQGKTERYTQIEQKAHPNYDPRYVMYKERWEHDIQLSLDVSDRFTFYGGINNFTDQQPDIAAGFGYPVSAIGRYFYIGAKIKLADIF</sequence>
<dbReference type="Gene3D" id="2.40.170.20">
    <property type="entry name" value="TonB-dependent receptor, beta-barrel domain"/>
    <property type="match status" value="1"/>
</dbReference>
<keyword evidence="15" id="KW-1185">Reference proteome</keyword>
<evidence type="ECO:0000259" key="13">
    <source>
        <dbReference type="Pfam" id="PF07715"/>
    </source>
</evidence>
<evidence type="ECO:0000256" key="1">
    <source>
        <dbReference type="ARBA" id="ARBA00004571"/>
    </source>
</evidence>
<dbReference type="PANTHER" id="PTHR47234">
    <property type="match status" value="1"/>
</dbReference>
<dbReference type="SUPFAM" id="SSF56935">
    <property type="entry name" value="Porins"/>
    <property type="match status" value="1"/>
</dbReference>
<comment type="caution">
    <text evidence="14">The sequence shown here is derived from an EMBL/GenBank/DDBJ whole genome shotgun (WGS) entry which is preliminary data.</text>
</comment>
<dbReference type="PROSITE" id="PS52016">
    <property type="entry name" value="TONB_DEPENDENT_REC_3"/>
    <property type="match status" value="1"/>
</dbReference>
<evidence type="ECO:0000256" key="7">
    <source>
        <dbReference type="ARBA" id="ARBA00023237"/>
    </source>
</evidence>
<keyword evidence="5 9" id="KW-0798">TonB box</keyword>
<dbReference type="InterPro" id="IPR036942">
    <property type="entry name" value="Beta-barrel_TonB_sf"/>
</dbReference>
<dbReference type="GO" id="GO:0009279">
    <property type="term" value="C:cell outer membrane"/>
    <property type="evidence" value="ECO:0007669"/>
    <property type="project" value="UniProtKB-SubCell"/>
</dbReference>
<evidence type="ECO:0000256" key="5">
    <source>
        <dbReference type="ARBA" id="ARBA00023077"/>
    </source>
</evidence>
<evidence type="ECO:0000256" key="10">
    <source>
        <dbReference type="SAM" id="MobiDB-lite"/>
    </source>
</evidence>
<keyword evidence="7 8" id="KW-0998">Cell outer membrane</keyword>
<dbReference type="Proteomes" id="UP000058012">
    <property type="component" value="Unassembled WGS sequence"/>
</dbReference>
<dbReference type="InterPro" id="IPR037066">
    <property type="entry name" value="Plug_dom_sf"/>
</dbReference>
<dbReference type="AlphaFoldDB" id="A0A124JUK7"/>
<dbReference type="STRING" id="1117702.AQZ52_11880"/>
<dbReference type="Gene3D" id="2.170.130.10">
    <property type="entry name" value="TonB-dependent receptor, plug domain"/>
    <property type="match status" value="1"/>
</dbReference>
<evidence type="ECO:0000256" key="4">
    <source>
        <dbReference type="ARBA" id="ARBA00022692"/>
    </source>
</evidence>
<comment type="subcellular location">
    <subcellularLocation>
        <location evidence="1 8">Cell outer membrane</location>
        <topology evidence="1 8">Multi-pass membrane protein</topology>
    </subcellularLocation>
</comment>
<evidence type="ECO:0000313" key="15">
    <source>
        <dbReference type="Proteomes" id="UP000058012"/>
    </source>
</evidence>
<name>A0A124JUK7_9SPHN</name>
<evidence type="ECO:0008006" key="16">
    <source>
        <dbReference type="Google" id="ProtNLM"/>
    </source>
</evidence>
<dbReference type="InterPro" id="IPR012910">
    <property type="entry name" value="Plug_dom"/>
</dbReference>
<keyword evidence="11" id="KW-0732">Signal</keyword>
<evidence type="ECO:0000256" key="6">
    <source>
        <dbReference type="ARBA" id="ARBA00023136"/>
    </source>
</evidence>
<evidence type="ECO:0000313" key="14">
    <source>
        <dbReference type="EMBL" id="KUR71345.1"/>
    </source>
</evidence>
<feature type="compositionally biased region" description="Polar residues" evidence="10">
    <location>
        <begin position="763"/>
        <end position="778"/>
    </location>
</feature>
<keyword evidence="2 8" id="KW-0813">Transport</keyword>
<proteinExistence type="inferred from homology"/>
<keyword evidence="4 8" id="KW-0812">Transmembrane</keyword>
<evidence type="ECO:0000256" key="8">
    <source>
        <dbReference type="PROSITE-ProRule" id="PRU01360"/>
    </source>
</evidence>
<feature type="signal peptide" evidence="11">
    <location>
        <begin position="1"/>
        <end position="30"/>
    </location>
</feature>
<dbReference type="PANTHER" id="PTHR47234:SF3">
    <property type="entry name" value="SECRETIN_TONB SHORT N-TERMINAL DOMAIN-CONTAINING PROTEIN"/>
    <property type="match status" value="1"/>
</dbReference>
<dbReference type="Pfam" id="PF07715">
    <property type="entry name" value="Plug"/>
    <property type="match status" value="1"/>
</dbReference>